<evidence type="ECO:0000313" key="2">
    <source>
        <dbReference type="EMBL" id="CAE0406937.1"/>
    </source>
</evidence>
<proteinExistence type="predicted"/>
<dbReference type="AlphaFoldDB" id="A0A7S3L0E0"/>
<dbReference type="EMBL" id="HBIM01005599">
    <property type="protein sequence ID" value="CAE0406937.1"/>
    <property type="molecule type" value="Transcribed_RNA"/>
</dbReference>
<evidence type="ECO:0000256" key="1">
    <source>
        <dbReference type="SAM" id="MobiDB-lite"/>
    </source>
</evidence>
<sequence>MKRTLFTWFMTTVAITMMLQPGFSILVVDAFVPDFAASRQRSKPSPLFIPPVVSSMEVATTPISLRLHGWPSLAGPSKTTPGFRIWKHVKRIFSHLPGLHRHWTKDRTTTTDDDSDTVTVNQEDTEKWVTTQESPHPDVATTHAVDLSGTWKPIWTPEFKRAYDRYLQNCGEGLWYRKALLAAMSGLGSYEVYQQTANNTQLSITSVSPVKSWQRVLGTSPHPPNEKQENEDEKYNKNNNDGENTYDPIISSFRDPDGDMVHVEAWWEKGGTVHASILRGKPLVQGGTFETKRYLESPNILICESTFHPPSSGTAGGTTTKFQEDHVTWRYERSS</sequence>
<reference evidence="2" key="1">
    <citation type="submission" date="2021-01" db="EMBL/GenBank/DDBJ databases">
        <authorList>
            <person name="Corre E."/>
            <person name="Pelletier E."/>
            <person name="Niang G."/>
            <person name="Scheremetjew M."/>
            <person name="Finn R."/>
            <person name="Kale V."/>
            <person name="Holt S."/>
            <person name="Cochrane G."/>
            <person name="Meng A."/>
            <person name="Brown T."/>
            <person name="Cohen L."/>
        </authorList>
    </citation>
    <scope>NUCLEOTIDE SEQUENCE</scope>
    <source>
        <strain evidence="2">CCMP127</strain>
    </source>
</reference>
<accession>A0A7S3L0E0</accession>
<name>A0A7S3L0E0_9STRA</name>
<feature type="compositionally biased region" description="Basic and acidic residues" evidence="1">
    <location>
        <begin position="224"/>
        <end position="236"/>
    </location>
</feature>
<protein>
    <submittedName>
        <fullName evidence="2">Uncharacterized protein</fullName>
    </submittedName>
</protein>
<gene>
    <name evidence="2" type="ORF">ACOF00016_LOCUS4764</name>
</gene>
<organism evidence="2">
    <name type="scientific">Amphora coffeiformis</name>
    <dbReference type="NCBI Taxonomy" id="265554"/>
    <lineage>
        <taxon>Eukaryota</taxon>
        <taxon>Sar</taxon>
        <taxon>Stramenopiles</taxon>
        <taxon>Ochrophyta</taxon>
        <taxon>Bacillariophyta</taxon>
        <taxon>Bacillariophyceae</taxon>
        <taxon>Bacillariophycidae</taxon>
        <taxon>Thalassiophysales</taxon>
        <taxon>Catenulaceae</taxon>
        <taxon>Amphora</taxon>
    </lineage>
</organism>
<feature type="region of interest" description="Disordered" evidence="1">
    <location>
        <begin position="214"/>
        <end position="246"/>
    </location>
</feature>